<dbReference type="Pfam" id="PF00445">
    <property type="entry name" value="Ribonuclease_T2"/>
    <property type="match status" value="1"/>
</dbReference>
<sequence length="270" mass="32792">DWVYLGSCDIVEWTIHGLWSVTDDFQDLRRHYCRTFDWRPEADKVLSLDDVPQRLTTLNIHLSANFKNDIEYWDYEWCSHGYFMRTKRNNRRFRNAMEYFTFTLNRFDDLKIMRKMRGLVPTNNEYLAKSKWQAFVKKFRHAPVTHKLVLYRPKKETITVEPYQMEFCFNLQNESIDCAEAGMRIPIPTKTPFRQFYFPSSYSFYDYVVLRLLVTRDVTLKLRINELTPSREHIYTALHYLNDRMHHAKAFKEQVLTDNRQEEIFASFER</sequence>
<dbReference type="SUPFAM" id="SSF55895">
    <property type="entry name" value="Ribonuclease Rh-like"/>
    <property type="match status" value="1"/>
</dbReference>
<keyword evidence="4" id="KW-1185">Reference proteome</keyword>
<comment type="similarity">
    <text evidence="1 2">Belongs to the RNase T2 family.</text>
</comment>
<dbReference type="PANTHER" id="PTHR11240:SF22">
    <property type="entry name" value="RIBONUCLEASE T2"/>
    <property type="match status" value="1"/>
</dbReference>
<name>A0A443RUB9_9ACAR</name>
<dbReference type="InterPro" id="IPR036430">
    <property type="entry name" value="RNase_T2-like_sf"/>
</dbReference>
<dbReference type="PANTHER" id="PTHR11240">
    <property type="entry name" value="RIBONUCLEASE T2"/>
    <property type="match status" value="1"/>
</dbReference>
<feature type="non-terminal residue" evidence="3">
    <location>
        <position position="270"/>
    </location>
</feature>
<evidence type="ECO:0000256" key="2">
    <source>
        <dbReference type="RuleBase" id="RU004328"/>
    </source>
</evidence>
<dbReference type="AlphaFoldDB" id="A0A443RUB9"/>
<reference evidence="3 4" key="1">
    <citation type="journal article" date="2018" name="Gigascience">
        <title>Genomes of trombidid mites reveal novel predicted allergens and laterally-transferred genes associated with secondary metabolism.</title>
        <authorList>
            <person name="Dong X."/>
            <person name="Chaisiri K."/>
            <person name="Xia D."/>
            <person name="Armstrong S.D."/>
            <person name="Fang Y."/>
            <person name="Donnelly M.J."/>
            <person name="Kadowaki T."/>
            <person name="McGarry J.W."/>
            <person name="Darby A.C."/>
            <person name="Makepeace B.L."/>
        </authorList>
    </citation>
    <scope>NUCLEOTIDE SEQUENCE [LARGE SCALE GENOMIC DNA]</scope>
    <source>
        <strain evidence="3">UoL-UT</strain>
    </source>
</reference>
<dbReference type="GO" id="GO:0033897">
    <property type="term" value="F:ribonuclease T2 activity"/>
    <property type="evidence" value="ECO:0007669"/>
    <property type="project" value="InterPro"/>
</dbReference>
<gene>
    <name evidence="3" type="ORF">B4U80_12386</name>
</gene>
<dbReference type="OrthoDB" id="435754at2759"/>
<comment type="caution">
    <text evidence="3">The sequence shown here is derived from an EMBL/GenBank/DDBJ whole genome shotgun (WGS) entry which is preliminary data.</text>
</comment>
<evidence type="ECO:0000313" key="4">
    <source>
        <dbReference type="Proteomes" id="UP000288716"/>
    </source>
</evidence>
<dbReference type="Proteomes" id="UP000288716">
    <property type="component" value="Unassembled WGS sequence"/>
</dbReference>
<feature type="non-terminal residue" evidence="3">
    <location>
        <position position="1"/>
    </location>
</feature>
<dbReference type="GO" id="GO:0003723">
    <property type="term" value="F:RNA binding"/>
    <property type="evidence" value="ECO:0007669"/>
    <property type="project" value="InterPro"/>
</dbReference>
<evidence type="ECO:0000256" key="1">
    <source>
        <dbReference type="ARBA" id="ARBA00007469"/>
    </source>
</evidence>
<protein>
    <submittedName>
        <fullName evidence="3">Uncharacterized protein</fullName>
    </submittedName>
</protein>
<proteinExistence type="inferred from homology"/>
<dbReference type="InterPro" id="IPR001568">
    <property type="entry name" value="RNase_T2-like"/>
</dbReference>
<dbReference type="EMBL" id="NCKV01032267">
    <property type="protein sequence ID" value="RWS18937.1"/>
    <property type="molecule type" value="Genomic_DNA"/>
</dbReference>
<organism evidence="3 4">
    <name type="scientific">Leptotrombidium deliense</name>
    <dbReference type="NCBI Taxonomy" id="299467"/>
    <lineage>
        <taxon>Eukaryota</taxon>
        <taxon>Metazoa</taxon>
        <taxon>Ecdysozoa</taxon>
        <taxon>Arthropoda</taxon>
        <taxon>Chelicerata</taxon>
        <taxon>Arachnida</taxon>
        <taxon>Acari</taxon>
        <taxon>Acariformes</taxon>
        <taxon>Trombidiformes</taxon>
        <taxon>Prostigmata</taxon>
        <taxon>Anystina</taxon>
        <taxon>Parasitengona</taxon>
        <taxon>Trombiculoidea</taxon>
        <taxon>Trombiculidae</taxon>
        <taxon>Leptotrombidium</taxon>
    </lineage>
</organism>
<dbReference type="VEuPathDB" id="VectorBase:LDEU013103"/>
<evidence type="ECO:0000313" key="3">
    <source>
        <dbReference type="EMBL" id="RWS18937.1"/>
    </source>
</evidence>
<accession>A0A443RUB9</accession>
<dbReference type="Gene3D" id="3.90.730.10">
    <property type="entry name" value="Ribonuclease T2-like"/>
    <property type="match status" value="1"/>
</dbReference>